<feature type="region of interest" description="Disordered" evidence="10">
    <location>
        <begin position="93"/>
        <end position="118"/>
    </location>
</feature>
<comment type="subcellular location">
    <subcellularLocation>
        <location evidence="2">Mitochondrion</location>
    </subcellularLocation>
</comment>
<evidence type="ECO:0000256" key="8">
    <source>
        <dbReference type="ARBA" id="ARBA00023128"/>
    </source>
</evidence>
<evidence type="ECO:0000313" key="13">
    <source>
        <dbReference type="Proteomes" id="UP001329825"/>
    </source>
</evidence>
<dbReference type="Gene3D" id="1.10.45.10">
    <property type="entry name" value="Vanillyl-alcohol Oxidase, Chain A, domain 4"/>
    <property type="match status" value="1"/>
</dbReference>
<dbReference type="InterPro" id="IPR036318">
    <property type="entry name" value="FAD-bd_PCMH-like_sf"/>
</dbReference>
<evidence type="ECO:0000256" key="5">
    <source>
        <dbReference type="ARBA" id="ARBA00022827"/>
    </source>
</evidence>
<evidence type="ECO:0000256" key="2">
    <source>
        <dbReference type="ARBA" id="ARBA00004173"/>
    </source>
</evidence>
<evidence type="ECO:0000256" key="9">
    <source>
        <dbReference type="ARBA" id="ARBA00038897"/>
    </source>
</evidence>
<protein>
    <recommendedName>
        <fullName evidence="9">D-lactate dehydrogenase (cytochrome)</fullName>
        <ecNumber evidence="9">1.1.2.4</ecNumber>
    </recommendedName>
</protein>
<gene>
    <name evidence="12" type="ORF">IL334_006348</name>
</gene>
<dbReference type="InterPro" id="IPR004113">
    <property type="entry name" value="FAD-bd_oxidored_4_C"/>
</dbReference>
<dbReference type="InterPro" id="IPR016171">
    <property type="entry name" value="Vanillyl_alc_oxidase_C-sub2"/>
</dbReference>
<dbReference type="PANTHER" id="PTHR11748">
    <property type="entry name" value="D-LACTATE DEHYDROGENASE"/>
    <property type="match status" value="1"/>
</dbReference>
<feature type="compositionally biased region" description="Low complexity" evidence="10">
    <location>
        <begin position="27"/>
        <end position="50"/>
    </location>
</feature>
<evidence type="ECO:0000256" key="3">
    <source>
        <dbReference type="ARBA" id="ARBA00008000"/>
    </source>
</evidence>
<dbReference type="SUPFAM" id="SSF56176">
    <property type="entry name" value="FAD-binding/transporter-associated domain-like"/>
    <property type="match status" value="1"/>
</dbReference>
<evidence type="ECO:0000256" key="4">
    <source>
        <dbReference type="ARBA" id="ARBA00022630"/>
    </source>
</evidence>
<dbReference type="EC" id="1.1.2.4" evidence="9"/>
<evidence type="ECO:0000259" key="11">
    <source>
        <dbReference type="PROSITE" id="PS51387"/>
    </source>
</evidence>
<dbReference type="EMBL" id="CP141889">
    <property type="protein sequence ID" value="WRT69364.1"/>
    <property type="molecule type" value="Genomic_DNA"/>
</dbReference>
<comment type="similarity">
    <text evidence="3">Belongs to the FAD-binding oxidoreductase/transferase type 4 family.</text>
</comment>
<dbReference type="RefSeq" id="XP_062794103.1">
    <property type="nucleotide sequence ID" value="XM_062938052.1"/>
</dbReference>
<name>A0ABZ1D7S8_9TREE</name>
<dbReference type="InterPro" id="IPR006094">
    <property type="entry name" value="Oxid_FAD_bind_N"/>
</dbReference>
<keyword evidence="13" id="KW-1185">Reference proteome</keyword>
<evidence type="ECO:0000256" key="7">
    <source>
        <dbReference type="ARBA" id="ARBA00023002"/>
    </source>
</evidence>
<dbReference type="Gene3D" id="3.30.465.10">
    <property type="match status" value="1"/>
</dbReference>
<dbReference type="InterPro" id="IPR016169">
    <property type="entry name" value="FAD-bd_PCMH_sub2"/>
</dbReference>
<evidence type="ECO:0000256" key="1">
    <source>
        <dbReference type="ARBA" id="ARBA00001974"/>
    </source>
</evidence>
<reference evidence="12 13" key="1">
    <citation type="submission" date="2024-01" db="EMBL/GenBank/DDBJ databases">
        <title>Comparative genomics of Cryptococcus and Kwoniella reveals pathogenesis evolution and contrasting modes of karyotype evolution via chromosome fusion or intercentromeric recombination.</title>
        <authorList>
            <person name="Coelho M.A."/>
            <person name="David-Palma M."/>
            <person name="Shea T."/>
            <person name="Bowers K."/>
            <person name="McGinley-Smith S."/>
            <person name="Mohammad A.W."/>
            <person name="Gnirke A."/>
            <person name="Yurkov A.M."/>
            <person name="Nowrousian M."/>
            <person name="Sun S."/>
            <person name="Cuomo C.A."/>
            <person name="Heitman J."/>
        </authorList>
    </citation>
    <scope>NUCLEOTIDE SEQUENCE [LARGE SCALE GENOMIC DNA]</scope>
    <source>
        <strain evidence="12">CBS 11374</strain>
    </source>
</reference>
<dbReference type="PROSITE" id="PS51387">
    <property type="entry name" value="FAD_PCMH"/>
    <property type="match status" value="1"/>
</dbReference>
<proteinExistence type="inferred from homology"/>
<evidence type="ECO:0000256" key="10">
    <source>
        <dbReference type="SAM" id="MobiDB-lite"/>
    </source>
</evidence>
<dbReference type="Pfam" id="PF01565">
    <property type="entry name" value="FAD_binding_4"/>
    <property type="match status" value="1"/>
</dbReference>
<evidence type="ECO:0000256" key="6">
    <source>
        <dbReference type="ARBA" id="ARBA00022946"/>
    </source>
</evidence>
<evidence type="ECO:0000313" key="12">
    <source>
        <dbReference type="EMBL" id="WRT69364.1"/>
    </source>
</evidence>
<keyword evidence="7" id="KW-0560">Oxidoreductase</keyword>
<dbReference type="SUPFAM" id="SSF55103">
    <property type="entry name" value="FAD-linked oxidases, C-terminal domain"/>
    <property type="match status" value="1"/>
</dbReference>
<organism evidence="12 13">
    <name type="scientific">Kwoniella shivajii</name>
    <dbReference type="NCBI Taxonomy" id="564305"/>
    <lineage>
        <taxon>Eukaryota</taxon>
        <taxon>Fungi</taxon>
        <taxon>Dikarya</taxon>
        <taxon>Basidiomycota</taxon>
        <taxon>Agaricomycotina</taxon>
        <taxon>Tremellomycetes</taxon>
        <taxon>Tremellales</taxon>
        <taxon>Cryptococcaceae</taxon>
        <taxon>Kwoniella</taxon>
    </lineage>
</organism>
<keyword evidence="6" id="KW-0809">Transit peptide</keyword>
<keyword evidence="8" id="KW-0496">Mitochondrion</keyword>
<keyword evidence="5" id="KW-0274">FAD</keyword>
<feature type="region of interest" description="Disordered" evidence="10">
    <location>
        <begin position="17"/>
        <end position="50"/>
    </location>
</feature>
<dbReference type="GeneID" id="87958478"/>
<dbReference type="InterPro" id="IPR016164">
    <property type="entry name" value="FAD-linked_Oxase-like_C"/>
</dbReference>
<dbReference type="Gene3D" id="3.30.70.2740">
    <property type="match status" value="1"/>
</dbReference>
<feature type="compositionally biased region" description="Polar residues" evidence="10">
    <location>
        <begin position="99"/>
        <end position="112"/>
    </location>
</feature>
<dbReference type="Pfam" id="PF02913">
    <property type="entry name" value="FAD-oxidase_C"/>
    <property type="match status" value="1"/>
</dbReference>
<accession>A0ABZ1D7S8</accession>
<dbReference type="PANTHER" id="PTHR11748:SF111">
    <property type="entry name" value="D-LACTATE DEHYDROGENASE, MITOCHONDRIAL-RELATED"/>
    <property type="match status" value="1"/>
</dbReference>
<comment type="cofactor">
    <cofactor evidence="1">
        <name>FAD</name>
        <dbReference type="ChEBI" id="CHEBI:57692"/>
    </cofactor>
</comment>
<keyword evidence="4" id="KW-0285">Flavoprotein</keyword>
<dbReference type="InterPro" id="IPR016166">
    <property type="entry name" value="FAD-bd_PCMH"/>
</dbReference>
<sequence length="606" mass="65402">MFRLSLPSRNVRHQFTGIPRQISGRITRSQQSSYRSYTSSSSSSKSSSSSYRSYGLTVLISSTTAVILSQLWTQRNLVQCDAFQVKTASDRSKAYVSPDDSQSQSQGEQVIPSSAKPEYASEEEVKKVIEILKSKFNEDQVTINPDELLSHGVSANTYHAAALPNVVVYVETTEDVSAVMKVANQYRVPVTPLSGGTSLEGHITCPYGGICVDLSRMDKMLELHEEDADAVVQAGCQWEAINEELKERGLNMFFPLDPGPSACIGGMMATGCSGTNAVRYGTAKGEWFLNATVVLPNGEIIKTRQRSRKSSAGYDLTKLFIGAEGTLGIVTEATIRLAPILPTRVAVCGFPGVEEAVSAVGEVINRGVPMQCVELCDTLMMEAISRFGNVSMPLPSLDTIFFKFQGSDPASIQASIKIVNEIAKKHGGQDLVFAKNDMESNELWSARKSAHWSAMALVEGGTCYSTDVCVPASNLPKLVKQTKEDLKQNGIVGPILGHVGDGNFHCALIFDAKIPGEFEKVDAAAHRMVKRAIALQGTCTGEHGVGIGKREYLPLELGEGTVAVMKQLKNTLDPKGIMNPGKLNHSTTAVPGLGLTCSNESHYPDH</sequence>
<dbReference type="Proteomes" id="UP001329825">
    <property type="component" value="Chromosome 9"/>
</dbReference>
<feature type="domain" description="FAD-binding PCMH-type" evidence="11">
    <location>
        <begin position="160"/>
        <end position="340"/>
    </location>
</feature>